<accession>A0A0N4ZEJ6</accession>
<dbReference type="Proteomes" id="UP000038045">
    <property type="component" value="Unplaced"/>
</dbReference>
<evidence type="ECO:0000313" key="1">
    <source>
        <dbReference type="Proteomes" id="UP000038045"/>
    </source>
</evidence>
<reference evidence="2" key="1">
    <citation type="submission" date="2017-02" db="UniProtKB">
        <authorList>
            <consortium name="WormBaseParasite"/>
        </authorList>
    </citation>
    <scope>IDENTIFICATION</scope>
</reference>
<dbReference type="WBParaSite" id="PTRK_0000609500.1">
    <property type="protein sequence ID" value="PTRK_0000609500.1"/>
    <property type="gene ID" value="PTRK_0000609500"/>
</dbReference>
<evidence type="ECO:0000313" key="2">
    <source>
        <dbReference type="WBParaSite" id="PTRK_0000609500.1"/>
    </source>
</evidence>
<organism evidence="1 2">
    <name type="scientific">Parastrongyloides trichosuri</name>
    <name type="common">Possum-specific nematode worm</name>
    <dbReference type="NCBI Taxonomy" id="131310"/>
    <lineage>
        <taxon>Eukaryota</taxon>
        <taxon>Metazoa</taxon>
        <taxon>Ecdysozoa</taxon>
        <taxon>Nematoda</taxon>
        <taxon>Chromadorea</taxon>
        <taxon>Rhabditida</taxon>
        <taxon>Tylenchina</taxon>
        <taxon>Panagrolaimomorpha</taxon>
        <taxon>Strongyloidoidea</taxon>
        <taxon>Strongyloididae</taxon>
        <taxon>Parastrongyloides</taxon>
    </lineage>
</organism>
<protein>
    <submittedName>
        <fullName evidence="2">DUF4238 domain-containing protein</fullName>
    </submittedName>
</protein>
<dbReference type="AlphaFoldDB" id="A0A0N4ZEJ6"/>
<keyword evidence="1" id="KW-1185">Reference proteome</keyword>
<proteinExistence type="predicted"/>
<name>A0A0N4ZEJ6_PARTI</name>
<sequence length="148" mass="17535">MSLNPDKNDNNKKDNSHKRVFEFTISEHEARERAKYNDTEVYTINISSTVEKIQLNEDSDKNIEVDVPVLHEGCSTTCQMVDKEIISKSMIEERCTQYEHQLWSNDQIQRVINHDERFKEFLKTVFPLMMHHLEESVVFSKVLGKRKF</sequence>